<dbReference type="GO" id="GO:0051536">
    <property type="term" value="F:iron-sulfur cluster binding"/>
    <property type="evidence" value="ECO:0007669"/>
    <property type="project" value="UniProtKB-KW"/>
</dbReference>
<evidence type="ECO:0000256" key="2">
    <source>
        <dbReference type="ARBA" id="ARBA00022630"/>
    </source>
</evidence>
<dbReference type="Gene3D" id="3.30.70.2740">
    <property type="match status" value="1"/>
</dbReference>
<comment type="cofactor">
    <cofactor evidence="1">
        <name>FAD</name>
        <dbReference type="ChEBI" id="CHEBI:57692"/>
    </cofactor>
</comment>
<accession>A0A7W6P2L4</accession>
<dbReference type="InterPro" id="IPR004113">
    <property type="entry name" value="FAD-bd_oxidored_4_C"/>
</dbReference>
<dbReference type="InterPro" id="IPR016166">
    <property type="entry name" value="FAD-bd_PCMH"/>
</dbReference>
<dbReference type="PROSITE" id="PS51387">
    <property type="entry name" value="FAD_PCMH"/>
    <property type="match status" value="1"/>
</dbReference>
<dbReference type="EMBL" id="JACIDU010000023">
    <property type="protein sequence ID" value="MBB4105559.1"/>
    <property type="molecule type" value="Genomic_DNA"/>
</dbReference>
<keyword evidence="2" id="KW-0285">Flavoprotein</keyword>
<dbReference type="PROSITE" id="PS00198">
    <property type="entry name" value="4FE4S_FER_1"/>
    <property type="match status" value="1"/>
</dbReference>
<evidence type="ECO:0000256" key="7">
    <source>
        <dbReference type="ARBA" id="ARBA00023014"/>
    </source>
</evidence>
<dbReference type="InterPro" id="IPR017896">
    <property type="entry name" value="4Fe4S_Fe-S-bd"/>
</dbReference>
<dbReference type="GO" id="GO:0046872">
    <property type="term" value="F:metal ion binding"/>
    <property type="evidence" value="ECO:0007669"/>
    <property type="project" value="UniProtKB-KW"/>
</dbReference>
<dbReference type="Proteomes" id="UP000584824">
    <property type="component" value="Unassembled WGS sequence"/>
</dbReference>
<dbReference type="SUPFAM" id="SSF56176">
    <property type="entry name" value="FAD-binding/transporter-associated domain-like"/>
    <property type="match status" value="1"/>
</dbReference>
<dbReference type="PANTHER" id="PTHR11748">
    <property type="entry name" value="D-LACTATE DEHYDROGENASE"/>
    <property type="match status" value="1"/>
</dbReference>
<evidence type="ECO:0000256" key="3">
    <source>
        <dbReference type="ARBA" id="ARBA00022723"/>
    </source>
</evidence>
<dbReference type="GO" id="GO:0008720">
    <property type="term" value="F:D-lactate dehydrogenase (NAD+) activity"/>
    <property type="evidence" value="ECO:0007669"/>
    <property type="project" value="TreeGrafter"/>
</dbReference>
<keyword evidence="11" id="KW-1185">Reference proteome</keyword>
<name>A0A7W6P2L4_9HYPH</name>
<organism evidence="10 11">
    <name type="scientific">Allorhizobium borbori</name>
    <dbReference type="NCBI Taxonomy" id="485907"/>
    <lineage>
        <taxon>Bacteria</taxon>
        <taxon>Pseudomonadati</taxon>
        <taxon>Pseudomonadota</taxon>
        <taxon>Alphaproteobacteria</taxon>
        <taxon>Hyphomicrobiales</taxon>
        <taxon>Rhizobiaceae</taxon>
        <taxon>Rhizobium/Agrobacterium group</taxon>
        <taxon>Allorhizobium</taxon>
    </lineage>
</organism>
<feature type="domain" description="4Fe-4S ferredoxin-type" evidence="8">
    <location>
        <begin position="601"/>
        <end position="632"/>
    </location>
</feature>
<dbReference type="RefSeq" id="WP_183795139.1">
    <property type="nucleotide sequence ID" value="NZ_JACIDU010000023.1"/>
</dbReference>
<evidence type="ECO:0000313" key="10">
    <source>
        <dbReference type="EMBL" id="MBB4105559.1"/>
    </source>
</evidence>
<dbReference type="GO" id="GO:1903457">
    <property type="term" value="P:lactate catabolic process"/>
    <property type="evidence" value="ECO:0007669"/>
    <property type="project" value="TreeGrafter"/>
</dbReference>
<evidence type="ECO:0000256" key="6">
    <source>
        <dbReference type="ARBA" id="ARBA00023004"/>
    </source>
</evidence>
<dbReference type="InterPro" id="IPR016169">
    <property type="entry name" value="FAD-bd_PCMH_sub2"/>
</dbReference>
<keyword evidence="7" id="KW-0411">Iron-sulfur</keyword>
<gene>
    <name evidence="10" type="ORF">GGQ66_004146</name>
</gene>
<dbReference type="InterPro" id="IPR009051">
    <property type="entry name" value="Helical_ferredxn"/>
</dbReference>
<comment type="caution">
    <text evidence="10">The sequence shown here is derived from an EMBL/GenBank/DDBJ whole genome shotgun (WGS) entry which is preliminary data.</text>
</comment>
<dbReference type="InterPro" id="IPR016164">
    <property type="entry name" value="FAD-linked_Oxase-like_C"/>
</dbReference>
<dbReference type="Pfam" id="PF13183">
    <property type="entry name" value="Fer4_8"/>
    <property type="match status" value="1"/>
</dbReference>
<dbReference type="AlphaFoldDB" id="A0A7W6P2L4"/>
<keyword evidence="4" id="KW-0274">FAD</keyword>
<proteinExistence type="predicted"/>
<reference evidence="10 11" key="1">
    <citation type="submission" date="2020-08" db="EMBL/GenBank/DDBJ databases">
        <title>Genomic Encyclopedia of Type Strains, Phase IV (KMG-IV): sequencing the most valuable type-strain genomes for metagenomic binning, comparative biology and taxonomic classification.</title>
        <authorList>
            <person name="Goeker M."/>
        </authorList>
    </citation>
    <scope>NUCLEOTIDE SEQUENCE [LARGE SCALE GENOMIC DNA]</scope>
    <source>
        <strain evidence="10 11">DSM 26385</strain>
    </source>
</reference>
<dbReference type="PANTHER" id="PTHR11748:SF119">
    <property type="entry name" value="D-2-HYDROXYGLUTARATE DEHYDROGENASE"/>
    <property type="match status" value="1"/>
</dbReference>
<protein>
    <submittedName>
        <fullName evidence="10">FAD/FMN-containing dehydrogenase/Fe-S oxidoreductase</fullName>
    </submittedName>
</protein>
<sequence>MFHETNDRISGLMQALVVAGFRGEIERNSALRAAMSTDNSVYQIFPDLVVAPRDAADVVCLQAVLDRPEFAGTSLTARGGGTGTNGQSLNRGVILDFRRHMNRLLDVNVEQQWAEVEPGIVLDDLNEKLLPHGLFFAPETSTSTRCTVGGMVSTDASGKGSRVYGKTSDNIVGIEIARGQGLVASFEPTPDWAKPMLAAAEKAARTGRDAFIANTPRLNRRFTGYDLERACPETGGFEWWRLFLGAEGTLGPMTRIRVHLRRIETEKRLIVAGFDSFRDALSAAMPLMEDEPTAVEVMDERVQQLAQEAGILARLPEALRPKGEGRVAYVFVEFNGDDAALLDRRVLQCREHLARLPGIGAVYVAGDKTEIRDLWAIRSAGVGLLGKVDGLARPVAFVEDCVVPPENLTPFVDEFLAVLTANGLGFGMYGHVDVGCLHIRPALDIDRQADRDKLAGISRSVFDLTRKYGGIFWGEHGKGVRGAFLAEWIGADAYKALQGVKAAFDPGERYNPGKLVVNGGEIMGIATTNFRPFNAQEGDALERAFRCNGNAQCLSYQAATPMCPSFKASADVRHSPKGRADALRAWKAARDRGAPDQVMEDDLMGVLDTCLGCKACASTCPVQVDVPHMRAAFYADYFSRHARPLADRLTLLAERFAPLTAKMTPFIRPFWPLARKVAATVMQAVDLPETLARPQPGRDRIALDALGRPLPEGTVLLWQDWFTALFDEALQRDALAGFRALGYRPLLVEMLPAGKAALNLGDLAGFREQGARLADALQRASASGVPMIGLDPAFVMMLKQDYPKYGFAVGQILSPQEFLSREISGGKSLPKAAAGVSAKLLNHCTEATARPGSGSEWKAVFKAIGVALEAPATGCCGMAGLFGHQERHQAVSRKLFDLSWRRHMDDEKPVIATGFSCRCQSERLAGRDIQHPLGLVAAVLRR</sequence>
<dbReference type="SUPFAM" id="SSF46548">
    <property type="entry name" value="alpha-helical ferredoxin"/>
    <property type="match status" value="1"/>
</dbReference>
<dbReference type="GO" id="GO:0004458">
    <property type="term" value="F:D-lactate dehydrogenase (cytochrome) activity"/>
    <property type="evidence" value="ECO:0007669"/>
    <property type="project" value="TreeGrafter"/>
</dbReference>
<keyword evidence="6" id="KW-0408">Iron</keyword>
<dbReference type="InterPro" id="IPR017900">
    <property type="entry name" value="4Fe4S_Fe_S_CS"/>
</dbReference>
<evidence type="ECO:0000313" key="11">
    <source>
        <dbReference type="Proteomes" id="UP000584824"/>
    </source>
</evidence>
<dbReference type="PROSITE" id="PS51379">
    <property type="entry name" value="4FE4S_FER_2"/>
    <property type="match status" value="1"/>
</dbReference>
<dbReference type="Gene3D" id="1.10.1060.10">
    <property type="entry name" value="Alpha-helical ferredoxin"/>
    <property type="match status" value="1"/>
</dbReference>
<evidence type="ECO:0000259" key="8">
    <source>
        <dbReference type="PROSITE" id="PS51379"/>
    </source>
</evidence>
<dbReference type="GO" id="GO:0071949">
    <property type="term" value="F:FAD binding"/>
    <property type="evidence" value="ECO:0007669"/>
    <property type="project" value="InterPro"/>
</dbReference>
<evidence type="ECO:0000256" key="1">
    <source>
        <dbReference type="ARBA" id="ARBA00001974"/>
    </source>
</evidence>
<dbReference type="InterPro" id="IPR006094">
    <property type="entry name" value="Oxid_FAD_bind_N"/>
</dbReference>
<feature type="domain" description="FAD-binding PCMH-type" evidence="9">
    <location>
        <begin position="42"/>
        <end position="263"/>
    </location>
</feature>
<dbReference type="Pfam" id="PF02913">
    <property type="entry name" value="FAD-oxidase_C"/>
    <property type="match status" value="1"/>
</dbReference>
<evidence type="ECO:0000256" key="5">
    <source>
        <dbReference type="ARBA" id="ARBA00023002"/>
    </source>
</evidence>
<dbReference type="Gene3D" id="3.30.465.10">
    <property type="match status" value="1"/>
</dbReference>
<dbReference type="SUPFAM" id="SSF55103">
    <property type="entry name" value="FAD-linked oxidases, C-terminal domain"/>
    <property type="match status" value="1"/>
</dbReference>
<evidence type="ECO:0000259" key="9">
    <source>
        <dbReference type="PROSITE" id="PS51387"/>
    </source>
</evidence>
<dbReference type="Pfam" id="PF01565">
    <property type="entry name" value="FAD_binding_4"/>
    <property type="match status" value="1"/>
</dbReference>
<evidence type="ECO:0000256" key="4">
    <source>
        <dbReference type="ARBA" id="ARBA00022827"/>
    </source>
</evidence>
<keyword evidence="3" id="KW-0479">Metal-binding</keyword>
<keyword evidence="5" id="KW-0560">Oxidoreductase</keyword>
<dbReference type="InterPro" id="IPR036318">
    <property type="entry name" value="FAD-bd_PCMH-like_sf"/>
</dbReference>